<dbReference type="Pfam" id="PF00857">
    <property type="entry name" value="Isochorismatase"/>
    <property type="match status" value="1"/>
</dbReference>
<dbReference type="OrthoDB" id="1739143at2759"/>
<dbReference type="Proteomes" id="UP000019484">
    <property type="component" value="Unassembled WGS sequence"/>
</dbReference>
<dbReference type="STRING" id="1182541.W9YXS2"/>
<comment type="caution">
    <text evidence="4">The sequence shown here is derived from an EMBL/GenBank/DDBJ whole genome shotgun (WGS) entry which is preliminary data.</text>
</comment>
<sequence length="218" mass="23446">MNTHPDTASYASAGFGNRIGWGTRPALLLIDVCQAYWTPGSPLDTTASNPGALASIDSMKALLSAAREGGCPVIWTKVEYQDMSEAGIFWLKSKSLNVWEKGDTRGYDQWVDGLVPQQPKEIVVSKHYPSAFFGTDIATRLNLLRVDTLVICGVSTSGCVRASTLDAMSYGFRPMVVGSACGDRSAQIHDANMFDMNAKMADAVTEEEAVAHLKSGTT</sequence>
<dbReference type="eggNOG" id="ENOG502QS7S">
    <property type="taxonomic scope" value="Eukaryota"/>
</dbReference>
<dbReference type="InterPro" id="IPR000868">
    <property type="entry name" value="Isochorismatase-like_dom"/>
</dbReference>
<dbReference type="RefSeq" id="XP_007721959.1">
    <property type="nucleotide sequence ID" value="XM_007723769.1"/>
</dbReference>
<organism evidence="4 5">
    <name type="scientific">Capronia coronata CBS 617.96</name>
    <dbReference type="NCBI Taxonomy" id="1182541"/>
    <lineage>
        <taxon>Eukaryota</taxon>
        <taxon>Fungi</taxon>
        <taxon>Dikarya</taxon>
        <taxon>Ascomycota</taxon>
        <taxon>Pezizomycotina</taxon>
        <taxon>Eurotiomycetes</taxon>
        <taxon>Chaetothyriomycetidae</taxon>
        <taxon>Chaetothyriales</taxon>
        <taxon>Herpotrichiellaceae</taxon>
        <taxon>Capronia</taxon>
    </lineage>
</organism>
<keyword evidence="2" id="KW-0378">Hydrolase</keyword>
<evidence type="ECO:0000313" key="5">
    <source>
        <dbReference type="Proteomes" id="UP000019484"/>
    </source>
</evidence>
<evidence type="ECO:0000256" key="2">
    <source>
        <dbReference type="ARBA" id="ARBA00022801"/>
    </source>
</evidence>
<keyword evidence="5" id="KW-1185">Reference proteome</keyword>
<evidence type="ECO:0000313" key="4">
    <source>
        <dbReference type="EMBL" id="EXJ94465.1"/>
    </source>
</evidence>
<feature type="domain" description="Isochorismatase-like" evidence="3">
    <location>
        <begin position="26"/>
        <end position="207"/>
    </location>
</feature>
<evidence type="ECO:0000256" key="1">
    <source>
        <dbReference type="ARBA" id="ARBA00006336"/>
    </source>
</evidence>
<dbReference type="PANTHER" id="PTHR43540">
    <property type="entry name" value="PEROXYUREIDOACRYLATE/UREIDOACRYLATE AMIDOHYDROLASE-RELATED"/>
    <property type="match status" value="1"/>
</dbReference>
<dbReference type="SUPFAM" id="SSF52499">
    <property type="entry name" value="Isochorismatase-like hydrolases"/>
    <property type="match status" value="1"/>
</dbReference>
<dbReference type="EMBL" id="AMWN01000002">
    <property type="protein sequence ID" value="EXJ94465.1"/>
    <property type="molecule type" value="Genomic_DNA"/>
</dbReference>
<proteinExistence type="inferred from homology"/>
<dbReference type="HOGENOM" id="CLU_068979_7_1_1"/>
<name>W9YXS2_9EURO</name>
<dbReference type="GeneID" id="19157758"/>
<dbReference type="Gene3D" id="3.40.50.850">
    <property type="entry name" value="Isochorismatase-like"/>
    <property type="match status" value="1"/>
</dbReference>
<dbReference type="InterPro" id="IPR036380">
    <property type="entry name" value="Isochorismatase-like_sf"/>
</dbReference>
<dbReference type="PANTHER" id="PTHR43540:SF1">
    <property type="entry name" value="ISOCHORISMATASE HYDROLASE"/>
    <property type="match status" value="1"/>
</dbReference>
<accession>W9YXS2</accession>
<protein>
    <recommendedName>
        <fullName evidence="3">Isochorismatase-like domain-containing protein</fullName>
    </recommendedName>
</protein>
<comment type="similarity">
    <text evidence="1">Belongs to the isochorismatase family.</text>
</comment>
<gene>
    <name evidence="4" type="ORF">A1O1_02861</name>
</gene>
<evidence type="ECO:0000259" key="3">
    <source>
        <dbReference type="Pfam" id="PF00857"/>
    </source>
</evidence>
<dbReference type="InterPro" id="IPR050272">
    <property type="entry name" value="Isochorismatase-like_hydrls"/>
</dbReference>
<dbReference type="AlphaFoldDB" id="W9YXS2"/>
<reference evidence="4 5" key="1">
    <citation type="submission" date="2013-03" db="EMBL/GenBank/DDBJ databases">
        <title>The Genome Sequence of Capronia coronata CBS 617.96.</title>
        <authorList>
            <consortium name="The Broad Institute Genomics Platform"/>
            <person name="Cuomo C."/>
            <person name="de Hoog S."/>
            <person name="Gorbushina A."/>
            <person name="Walker B."/>
            <person name="Young S.K."/>
            <person name="Zeng Q."/>
            <person name="Gargeya S."/>
            <person name="Fitzgerald M."/>
            <person name="Haas B."/>
            <person name="Abouelleil A."/>
            <person name="Allen A.W."/>
            <person name="Alvarado L."/>
            <person name="Arachchi H.M."/>
            <person name="Berlin A.M."/>
            <person name="Chapman S.B."/>
            <person name="Gainer-Dewar J."/>
            <person name="Goldberg J."/>
            <person name="Griggs A."/>
            <person name="Gujja S."/>
            <person name="Hansen M."/>
            <person name="Howarth C."/>
            <person name="Imamovic A."/>
            <person name="Ireland A."/>
            <person name="Larimer J."/>
            <person name="McCowan C."/>
            <person name="Murphy C."/>
            <person name="Pearson M."/>
            <person name="Poon T.W."/>
            <person name="Priest M."/>
            <person name="Roberts A."/>
            <person name="Saif S."/>
            <person name="Shea T."/>
            <person name="Sisk P."/>
            <person name="Sykes S."/>
            <person name="Wortman J."/>
            <person name="Nusbaum C."/>
            <person name="Birren B."/>
        </authorList>
    </citation>
    <scope>NUCLEOTIDE SEQUENCE [LARGE SCALE GENOMIC DNA]</scope>
    <source>
        <strain evidence="4 5">CBS 617.96</strain>
    </source>
</reference>
<dbReference type="GO" id="GO:0016787">
    <property type="term" value="F:hydrolase activity"/>
    <property type="evidence" value="ECO:0007669"/>
    <property type="project" value="UniProtKB-KW"/>
</dbReference>